<evidence type="ECO:0008006" key="3">
    <source>
        <dbReference type="Google" id="ProtNLM"/>
    </source>
</evidence>
<sequence>MDPATTVSSTLAVNAPALYVGMELESAARAREFVNAYAIRHNFAVKNGDVYNKNKSLLLLCKCAKLPSTRRLQPTKGATDDEGLNRQKEFRSMLCDCPWMVRFKKQLNDTWIVTQLVDHHENHQLQGINPLAYPENRSLTPEARETMLDLVRHLNASYTSIASVINTTYGLSLLGRDVYNRSYDYTQKHGTLSKIL</sequence>
<evidence type="ECO:0000313" key="2">
    <source>
        <dbReference type="Proteomes" id="UP000094385"/>
    </source>
</evidence>
<reference evidence="1 2" key="1">
    <citation type="journal article" date="2016" name="Proc. Natl. Acad. Sci. U.S.A.">
        <title>Comparative genomics of biotechnologically important yeasts.</title>
        <authorList>
            <person name="Riley R."/>
            <person name="Haridas S."/>
            <person name="Wolfe K.H."/>
            <person name="Lopes M.R."/>
            <person name="Hittinger C.T."/>
            <person name="Goeker M."/>
            <person name="Salamov A.A."/>
            <person name="Wisecaver J.H."/>
            <person name="Long T.M."/>
            <person name="Calvey C.H."/>
            <person name="Aerts A.L."/>
            <person name="Barry K.W."/>
            <person name="Choi C."/>
            <person name="Clum A."/>
            <person name="Coughlan A.Y."/>
            <person name="Deshpande S."/>
            <person name="Douglass A.P."/>
            <person name="Hanson S.J."/>
            <person name="Klenk H.-P."/>
            <person name="LaButti K.M."/>
            <person name="Lapidus A."/>
            <person name="Lindquist E.A."/>
            <person name="Lipzen A.M."/>
            <person name="Meier-Kolthoff J.P."/>
            <person name="Ohm R.A."/>
            <person name="Otillar R.P."/>
            <person name="Pangilinan J.L."/>
            <person name="Peng Y."/>
            <person name="Rokas A."/>
            <person name="Rosa C.A."/>
            <person name="Scheuner C."/>
            <person name="Sibirny A.A."/>
            <person name="Slot J.C."/>
            <person name="Stielow J.B."/>
            <person name="Sun H."/>
            <person name="Kurtzman C.P."/>
            <person name="Blackwell M."/>
            <person name="Grigoriev I.V."/>
            <person name="Jeffries T.W."/>
        </authorList>
    </citation>
    <scope>NUCLEOTIDE SEQUENCE [LARGE SCALE GENOMIC DNA]</scope>
    <source>
        <strain evidence="1 2">NRRL Y-11557</strain>
    </source>
</reference>
<dbReference type="EMBL" id="KV454298">
    <property type="protein sequence ID" value="ODQ71007.1"/>
    <property type="molecule type" value="Genomic_DNA"/>
</dbReference>
<dbReference type="PANTHER" id="PTHR47482:SF5">
    <property type="entry name" value="FAR1 DOMAIN-CONTAINING PROTEIN"/>
    <property type="match status" value="1"/>
</dbReference>
<gene>
    <name evidence="1" type="ORF">LIPSTDRAFT_73580</name>
</gene>
<dbReference type="AlphaFoldDB" id="A0A1E3Q1V5"/>
<dbReference type="Proteomes" id="UP000094385">
    <property type="component" value="Unassembled WGS sequence"/>
</dbReference>
<proteinExistence type="predicted"/>
<accession>A0A1E3Q1V5</accession>
<keyword evidence="2" id="KW-1185">Reference proteome</keyword>
<evidence type="ECO:0000313" key="1">
    <source>
        <dbReference type="EMBL" id="ODQ71007.1"/>
    </source>
</evidence>
<dbReference type="OrthoDB" id="4099915at2759"/>
<dbReference type="PANTHER" id="PTHR47482">
    <property type="entry name" value="OS11G0632001 PROTEIN"/>
    <property type="match status" value="1"/>
</dbReference>
<name>A0A1E3Q1V5_LIPST</name>
<organism evidence="1 2">
    <name type="scientific">Lipomyces starkeyi NRRL Y-11557</name>
    <dbReference type="NCBI Taxonomy" id="675824"/>
    <lineage>
        <taxon>Eukaryota</taxon>
        <taxon>Fungi</taxon>
        <taxon>Dikarya</taxon>
        <taxon>Ascomycota</taxon>
        <taxon>Saccharomycotina</taxon>
        <taxon>Lipomycetes</taxon>
        <taxon>Lipomycetales</taxon>
        <taxon>Lipomycetaceae</taxon>
        <taxon>Lipomyces</taxon>
    </lineage>
</organism>
<protein>
    <recommendedName>
        <fullName evidence="3">FAR1 domain-containing protein</fullName>
    </recommendedName>
</protein>